<dbReference type="InterPro" id="IPR011701">
    <property type="entry name" value="MFS"/>
</dbReference>
<evidence type="ECO:0000256" key="4">
    <source>
        <dbReference type="ARBA" id="ARBA00023136"/>
    </source>
</evidence>
<dbReference type="InterPro" id="IPR020846">
    <property type="entry name" value="MFS_dom"/>
</dbReference>
<evidence type="ECO:0000313" key="8">
    <source>
        <dbReference type="EMBL" id="CAI2162721.1"/>
    </source>
</evidence>
<feature type="transmembrane region" description="Helical" evidence="6">
    <location>
        <begin position="614"/>
        <end position="635"/>
    </location>
</feature>
<dbReference type="InterPro" id="IPR002861">
    <property type="entry name" value="Reeler_dom"/>
</dbReference>
<evidence type="ECO:0000313" key="9">
    <source>
        <dbReference type="Proteomes" id="UP001153678"/>
    </source>
</evidence>
<comment type="subcellular location">
    <subcellularLocation>
        <location evidence="1">Membrane</location>
        <topology evidence="1">Multi-pass membrane protein</topology>
    </subcellularLocation>
</comment>
<dbReference type="GO" id="GO:0016020">
    <property type="term" value="C:membrane"/>
    <property type="evidence" value="ECO:0007669"/>
    <property type="project" value="UniProtKB-SubCell"/>
</dbReference>
<dbReference type="GO" id="GO:0022857">
    <property type="term" value="F:transmembrane transporter activity"/>
    <property type="evidence" value="ECO:0007669"/>
    <property type="project" value="InterPro"/>
</dbReference>
<proteinExistence type="predicted"/>
<comment type="caution">
    <text evidence="8">The sequence shown here is derived from an EMBL/GenBank/DDBJ whole genome shotgun (WGS) entry which is preliminary data.</text>
</comment>
<dbReference type="AlphaFoldDB" id="A0A9W4SCZ8"/>
<dbReference type="PANTHER" id="PTHR23507:SF1">
    <property type="entry name" value="FI18259P1-RELATED"/>
    <property type="match status" value="1"/>
</dbReference>
<feature type="transmembrane region" description="Helical" evidence="6">
    <location>
        <begin position="708"/>
        <end position="727"/>
    </location>
</feature>
<evidence type="ECO:0000256" key="6">
    <source>
        <dbReference type="SAM" id="Phobius"/>
    </source>
</evidence>
<feature type="transmembrane region" description="Helical" evidence="6">
    <location>
        <begin position="412"/>
        <end position="437"/>
    </location>
</feature>
<feature type="transmembrane region" description="Helical" evidence="6">
    <location>
        <begin position="449"/>
        <end position="473"/>
    </location>
</feature>
<feature type="transmembrane region" description="Helical" evidence="6">
    <location>
        <begin position="479"/>
        <end position="501"/>
    </location>
</feature>
<feature type="transmembrane region" description="Helical" evidence="6">
    <location>
        <begin position="748"/>
        <end position="770"/>
    </location>
</feature>
<keyword evidence="9" id="KW-1185">Reference proteome</keyword>
<feature type="domain" description="Major facilitator superfamily (MFS) profile" evidence="7">
    <location>
        <begin position="291"/>
        <end position="799"/>
    </location>
</feature>
<feature type="region of interest" description="Disordered" evidence="5">
    <location>
        <begin position="193"/>
        <end position="252"/>
    </location>
</feature>
<dbReference type="OrthoDB" id="3026777at2759"/>
<feature type="transmembrane region" description="Helical" evidence="6">
    <location>
        <begin position="353"/>
        <end position="373"/>
    </location>
</feature>
<dbReference type="SUPFAM" id="SSF103473">
    <property type="entry name" value="MFS general substrate transporter"/>
    <property type="match status" value="1"/>
</dbReference>
<sequence length="799" mass="88308">MRITTTYSGILLFLFILIIFVVDNGNSQKEPKEVDTEKGKVPPNPKSPIAKLCSADPKVLTEKKLGKVEDVPFKVNIGLKEVYEAQGKDVKITIECKTPIENLIIYADTVSKDHVGQWKEQNGLALDPSCPGDKYGTLISTKSPPKMIELLWTPPWITGYNDITFKAAVFTKTGFSNFTSNVFKESGTKTIDSGKKYQLNDNSNNNGEGKGKGGGFGASPEGDDDEKKSKDVKGEESAKVGNGSEIGKNSTQQTSIARSIISDKKNNFIKFEAEPLLSSKPWYKTASTYWLLPVFALYSITSGLGISSRVQFYLKTVCNDYYSGLLPPNSLSLDSSEDDPCNNAEIQAMASRFMMILNLFTASPAFFTLGPIGSLSDRKGRRISLIIGIAGSLISTLNILLVGNFLESLGLYFLVIGGFLEGLSGGFYTLAAASHAYTTDCTPPTQRSVVFGWLQGAMYIGIALGPMIGGWIVGITKNILSVFYVMFVIYFMIFLFFIFILPESLTAERSLANSTNYQEGLRSKGNGNEKRSWINRFVSFVHGIFEPLSIFLTSETNQRQANDHVDKIPIIASKRSLLSLIIINILLSIAMNGMQSIFLLYTTLVFKWSLLEQGYVLFMMGATRVFVLFVLFPTLSSKFKRSFRLKNNDDHVDNIVDNERILIIEDFHNKGEEIQMRKELVFEVWIIRLALLIDAFVYIAFGLTKSSFVFYGVTATASLAAVANPILRSLQTNLVAPSKIGQLLGAIGVLDSIIRVIAPIIFNTLYSILVKTSPNHIWYVVSASFIIACLFTFGVGPKR</sequence>
<evidence type="ECO:0000256" key="1">
    <source>
        <dbReference type="ARBA" id="ARBA00004141"/>
    </source>
</evidence>
<dbReference type="InterPro" id="IPR036259">
    <property type="entry name" value="MFS_trans_sf"/>
</dbReference>
<dbReference type="PANTHER" id="PTHR23507">
    <property type="entry name" value="ZGC:174356"/>
    <property type="match status" value="1"/>
</dbReference>
<gene>
    <name evidence="8" type="ORF">FWILDA_LOCUS703</name>
</gene>
<keyword evidence="3 6" id="KW-1133">Transmembrane helix</keyword>
<protein>
    <submittedName>
        <fullName evidence="8">3579_t:CDS:1</fullName>
    </submittedName>
</protein>
<feature type="transmembrane region" description="Helical" evidence="6">
    <location>
        <begin position="577"/>
        <end position="602"/>
    </location>
</feature>
<evidence type="ECO:0000259" key="7">
    <source>
        <dbReference type="PROSITE" id="PS50850"/>
    </source>
</evidence>
<feature type="transmembrane region" description="Helical" evidence="6">
    <location>
        <begin position="680"/>
        <end position="702"/>
    </location>
</feature>
<dbReference type="PROSITE" id="PS50850">
    <property type="entry name" value="MFS"/>
    <property type="match status" value="1"/>
</dbReference>
<organism evidence="8 9">
    <name type="scientific">Funneliformis geosporum</name>
    <dbReference type="NCBI Taxonomy" id="1117311"/>
    <lineage>
        <taxon>Eukaryota</taxon>
        <taxon>Fungi</taxon>
        <taxon>Fungi incertae sedis</taxon>
        <taxon>Mucoromycota</taxon>
        <taxon>Glomeromycotina</taxon>
        <taxon>Glomeromycetes</taxon>
        <taxon>Glomerales</taxon>
        <taxon>Glomeraceae</taxon>
        <taxon>Funneliformis</taxon>
    </lineage>
</organism>
<feature type="transmembrane region" description="Helical" evidence="6">
    <location>
        <begin position="288"/>
        <end position="306"/>
    </location>
</feature>
<keyword evidence="4 6" id="KW-0472">Membrane</keyword>
<feature type="compositionally biased region" description="Basic and acidic residues" evidence="5">
    <location>
        <begin position="225"/>
        <end position="238"/>
    </location>
</feature>
<evidence type="ECO:0000256" key="3">
    <source>
        <dbReference type="ARBA" id="ARBA00022989"/>
    </source>
</evidence>
<reference evidence="8" key="1">
    <citation type="submission" date="2022-08" db="EMBL/GenBank/DDBJ databases">
        <authorList>
            <person name="Kallberg Y."/>
            <person name="Tangrot J."/>
            <person name="Rosling A."/>
        </authorList>
    </citation>
    <scope>NUCLEOTIDE SEQUENCE</scope>
    <source>
        <strain evidence="8">Wild A</strain>
    </source>
</reference>
<feature type="transmembrane region" description="Helical" evidence="6">
    <location>
        <begin position="385"/>
        <end position="406"/>
    </location>
</feature>
<keyword evidence="2 6" id="KW-0812">Transmembrane</keyword>
<dbReference type="Gene3D" id="1.20.1250.20">
    <property type="entry name" value="MFS general substrate transporter like domains"/>
    <property type="match status" value="1"/>
</dbReference>
<name>A0A9W4SCZ8_9GLOM</name>
<evidence type="ECO:0000256" key="5">
    <source>
        <dbReference type="SAM" id="MobiDB-lite"/>
    </source>
</evidence>
<dbReference type="Pfam" id="PF02014">
    <property type="entry name" value="Reeler"/>
    <property type="match status" value="1"/>
</dbReference>
<feature type="transmembrane region" description="Helical" evidence="6">
    <location>
        <begin position="776"/>
        <end position="796"/>
    </location>
</feature>
<feature type="transmembrane region" description="Helical" evidence="6">
    <location>
        <begin position="6"/>
        <end position="22"/>
    </location>
</feature>
<accession>A0A9W4SCZ8</accession>
<dbReference type="EMBL" id="CAMKVN010000048">
    <property type="protein sequence ID" value="CAI2162721.1"/>
    <property type="molecule type" value="Genomic_DNA"/>
</dbReference>
<dbReference type="Proteomes" id="UP001153678">
    <property type="component" value="Unassembled WGS sequence"/>
</dbReference>
<dbReference type="Pfam" id="PF07690">
    <property type="entry name" value="MFS_1"/>
    <property type="match status" value="1"/>
</dbReference>
<evidence type="ECO:0000256" key="2">
    <source>
        <dbReference type="ARBA" id="ARBA00022692"/>
    </source>
</evidence>